<accession>A0A2V4AI17</accession>
<reference evidence="1 2" key="1">
    <citation type="submission" date="2016-07" db="EMBL/GenBank/DDBJ databases">
        <title>Draft genome sequence of Prauserella muralis DSM 45305, isolated from a mould-covered wall in an indoor environment.</title>
        <authorList>
            <person name="Ruckert C."/>
            <person name="Albersmeier A."/>
            <person name="Jiang C.-L."/>
            <person name="Jiang Y."/>
            <person name="Kalinowski J."/>
            <person name="Schneider O."/>
            <person name="Winkler A."/>
            <person name="Zotchev S.B."/>
        </authorList>
    </citation>
    <scope>NUCLEOTIDE SEQUENCE [LARGE SCALE GENOMIC DNA]</scope>
    <source>
        <strain evidence="1 2">DSM 45305</strain>
    </source>
</reference>
<dbReference type="InterPro" id="IPR025447">
    <property type="entry name" value="DUF4192"/>
</dbReference>
<dbReference type="OrthoDB" id="3264463at2"/>
<evidence type="ECO:0000313" key="1">
    <source>
        <dbReference type="EMBL" id="PXY19558.1"/>
    </source>
</evidence>
<dbReference type="EMBL" id="MASW01000007">
    <property type="protein sequence ID" value="PXY19558.1"/>
    <property type="molecule type" value="Genomic_DNA"/>
</dbReference>
<dbReference type="RefSeq" id="WP_112285485.1">
    <property type="nucleotide sequence ID" value="NZ_MASW01000007.1"/>
</dbReference>
<name>A0A2V4AI17_9PSEU</name>
<evidence type="ECO:0000313" key="2">
    <source>
        <dbReference type="Proteomes" id="UP000249915"/>
    </source>
</evidence>
<keyword evidence="2" id="KW-1185">Reference proteome</keyword>
<dbReference type="Pfam" id="PF13830">
    <property type="entry name" value="DUF4192"/>
    <property type="match status" value="1"/>
</dbReference>
<comment type="caution">
    <text evidence="1">The sequence shown here is derived from an EMBL/GenBank/DDBJ whole genome shotgun (WGS) entry which is preliminary data.</text>
</comment>
<sequence length="365" mass="38058">MTTSPTAGAVTVDLRKPDQLLAAIPHLLGFRPERSILVLAHAGDQANRIGHALRADLPPPGREHELAKVLHRPLRQEGTHAVTLAVVGNSPEERAESPPHRGLVDTVRALLSAGGVRTMHALWVPEIREGAAWCCYDEPGCGGTLPDPASTVLAAVAAHAGLVTYGSRQESARRLTPDDPAALRRRAGLLRARAAEFPAASGVALAHGYRLVRDALRRAECGTPSFTDGEVADLACALELPEVRDACLATALPPGTPRAATAERLWLALVRAIPAPERAQAASLLAYSAYVRGDGALAGMAATNAREADPQHMLAGLLEQALHHALPPRRLAQLGQACDGAALWGSDPPGEPGTPPTPGSPPAAG</sequence>
<organism evidence="1 2">
    <name type="scientific">Prauserella muralis</name>
    <dbReference type="NCBI Taxonomy" id="588067"/>
    <lineage>
        <taxon>Bacteria</taxon>
        <taxon>Bacillati</taxon>
        <taxon>Actinomycetota</taxon>
        <taxon>Actinomycetes</taxon>
        <taxon>Pseudonocardiales</taxon>
        <taxon>Pseudonocardiaceae</taxon>
        <taxon>Prauserella</taxon>
    </lineage>
</organism>
<dbReference type="AlphaFoldDB" id="A0A2V4AI17"/>
<protein>
    <submittedName>
        <fullName evidence="1">Uncharacterized protein</fullName>
    </submittedName>
</protein>
<gene>
    <name evidence="1" type="ORF">BAY60_33050</name>
</gene>
<proteinExistence type="predicted"/>
<dbReference type="Proteomes" id="UP000249915">
    <property type="component" value="Unassembled WGS sequence"/>
</dbReference>